<proteinExistence type="inferred from homology"/>
<dbReference type="Proteomes" id="UP000430975">
    <property type="component" value="Unassembled WGS sequence"/>
</dbReference>
<dbReference type="Proteomes" id="UP000469870">
    <property type="component" value="Unassembled WGS sequence"/>
</dbReference>
<accession>A0A6I2GKC7</accession>
<keyword evidence="5" id="KW-1185">Reference proteome</keyword>
<dbReference type="InterPro" id="IPR002767">
    <property type="entry name" value="Thiamine_BP"/>
</dbReference>
<evidence type="ECO:0000313" key="6">
    <source>
        <dbReference type="Proteomes" id="UP000469870"/>
    </source>
</evidence>
<comment type="similarity">
    <text evidence="1">Belongs to the UPF0045 family.</text>
</comment>
<sequence length="98" mass="10916">MSNCSLAIQILPQQTDQATILRTVDKVIAYLKANAEKVEVSAFETTVEGEFDDLMNLLKGALEVAGTEHHRIFSNIKISYNSEGQVLGINEKVDKHRQ</sequence>
<organism evidence="4 5">
    <name type="scientific">Fundicoccus ignavus</name>
    <dbReference type="NCBI Taxonomy" id="2664442"/>
    <lineage>
        <taxon>Bacteria</taxon>
        <taxon>Bacillati</taxon>
        <taxon>Bacillota</taxon>
        <taxon>Bacilli</taxon>
        <taxon>Lactobacillales</taxon>
        <taxon>Aerococcaceae</taxon>
        <taxon>Fundicoccus</taxon>
    </lineage>
</organism>
<name>A0A6I2GKC7_9LACT</name>
<evidence type="ECO:0000259" key="2">
    <source>
        <dbReference type="Pfam" id="PF01910"/>
    </source>
</evidence>
<dbReference type="InterPro" id="IPR029756">
    <property type="entry name" value="MTH1187/YkoF-like"/>
</dbReference>
<dbReference type="PANTHER" id="PTHR33777">
    <property type="entry name" value="UPF0045 PROTEIN ECM15"/>
    <property type="match status" value="1"/>
</dbReference>
<evidence type="ECO:0000256" key="1">
    <source>
        <dbReference type="ARBA" id="ARBA00010272"/>
    </source>
</evidence>
<dbReference type="GO" id="GO:0005829">
    <property type="term" value="C:cytosol"/>
    <property type="evidence" value="ECO:0007669"/>
    <property type="project" value="TreeGrafter"/>
</dbReference>
<feature type="domain" description="Thiamine-binding protein" evidence="2">
    <location>
        <begin position="7"/>
        <end position="96"/>
    </location>
</feature>
<dbReference type="InterPro" id="IPR051614">
    <property type="entry name" value="UPF0045_domain"/>
</dbReference>
<dbReference type="RefSeq" id="WP_153862561.1">
    <property type="nucleotide sequence ID" value="NZ_WJQR01000012.1"/>
</dbReference>
<dbReference type="PANTHER" id="PTHR33777:SF1">
    <property type="entry name" value="UPF0045 PROTEIN ECM15"/>
    <property type="match status" value="1"/>
</dbReference>
<dbReference type="Pfam" id="PF01910">
    <property type="entry name" value="Thiamine_BP"/>
    <property type="match status" value="1"/>
</dbReference>
<dbReference type="SUPFAM" id="SSF89957">
    <property type="entry name" value="MTH1187/YkoF-like"/>
    <property type="match status" value="1"/>
</dbReference>
<gene>
    <name evidence="4" type="ORF">GIY09_07360</name>
    <name evidence="3" type="ORF">GIY11_10630</name>
</gene>
<protein>
    <recommendedName>
        <fullName evidence="2">Thiamine-binding protein domain-containing protein</fullName>
    </recommendedName>
</protein>
<comment type="caution">
    <text evidence="4">The sequence shown here is derived from an EMBL/GenBank/DDBJ whole genome shotgun (WGS) entry which is preliminary data.</text>
</comment>
<evidence type="ECO:0000313" key="5">
    <source>
        <dbReference type="Proteomes" id="UP000430975"/>
    </source>
</evidence>
<reference evidence="5 6" key="1">
    <citation type="submission" date="2019-11" db="EMBL/GenBank/DDBJ databases">
        <title>Characterisation of Fundicoccus ignavus gen. nov. sp. nov., a novel genus of the family Aerococcaceae isolated from bulk tank milk.</title>
        <authorList>
            <person name="Siebert A."/>
            <person name="Huptas C."/>
            <person name="Wenning M."/>
            <person name="Scherer S."/>
            <person name="Doll E.V."/>
        </authorList>
    </citation>
    <scope>NUCLEOTIDE SEQUENCE [LARGE SCALE GENOMIC DNA]</scope>
    <source>
        <strain evidence="3 6">DSM 109653</strain>
        <strain evidence="4 5">WS4759</strain>
    </source>
</reference>
<dbReference type="EMBL" id="WJQR01000012">
    <property type="protein sequence ID" value="MRI82462.1"/>
    <property type="molecule type" value="Genomic_DNA"/>
</dbReference>
<dbReference type="AlphaFoldDB" id="A0A6I2GKC7"/>
<evidence type="ECO:0000313" key="4">
    <source>
        <dbReference type="EMBL" id="MRI85699.1"/>
    </source>
</evidence>
<evidence type="ECO:0000313" key="3">
    <source>
        <dbReference type="EMBL" id="MRI82462.1"/>
    </source>
</evidence>
<dbReference type="Gene3D" id="3.30.70.930">
    <property type="match status" value="1"/>
</dbReference>
<dbReference type="EMBL" id="WJQS01000005">
    <property type="protein sequence ID" value="MRI85699.1"/>
    <property type="molecule type" value="Genomic_DNA"/>
</dbReference>